<dbReference type="InterPro" id="IPR044643">
    <property type="entry name" value="TrpF_fam"/>
</dbReference>
<comment type="pathway">
    <text evidence="2 9">Amino-acid biosynthesis; L-tryptophan biosynthesis; L-tryptophan from chorismate: step 3/5.</text>
</comment>
<keyword evidence="5 9" id="KW-0028">Amino-acid biosynthesis</keyword>
<dbReference type="NCBIfam" id="NF002298">
    <property type="entry name" value="PRK01222.1-4"/>
    <property type="match status" value="1"/>
</dbReference>
<dbReference type="Pfam" id="PF00697">
    <property type="entry name" value="PRAI"/>
    <property type="match status" value="1"/>
</dbReference>
<evidence type="ECO:0000256" key="8">
    <source>
        <dbReference type="ARBA" id="ARBA00023235"/>
    </source>
</evidence>
<reference evidence="11 12" key="1">
    <citation type="submission" date="2015-11" db="EMBL/GenBank/DDBJ databases">
        <authorList>
            <person name="Lin W."/>
        </authorList>
    </citation>
    <scope>NUCLEOTIDE SEQUENCE [LARGE SCALE GENOMIC DNA]</scope>
    <source>
        <strain evidence="11 12">HCH-1</strain>
    </source>
</reference>
<comment type="catalytic activity">
    <reaction evidence="1 9">
        <text>N-(5-phospho-beta-D-ribosyl)anthranilate = 1-(2-carboxyphenylamino)-1-deoxy-D-ribulose 5-phosphate</text>
        <dbReference type="Rhea" id="RHEA:21540"/>
        <dbReference type="ChEBI" id="CHEBI:18277"/>
        <dbReference type="ChEBI" id="CHEBI:58613"/>
        <dbReference type="EC" id="5.3.1.24"/>
    </reaction>
</comment>
<sequence length="203" mass="22285">MTRVKICGITNIKDALAAVEFGADALGFVFYAKSPRHVTPETAAGIIDCLPPFITTVGVFVDETEKEINCIRQKAGIDVVQLHGTEPPEMTVLWSKVIKAFRIRDFTDLEPLSKFNCSAFLLDAYSEDSFGGTGKLFNWEIALEARQFGNIILSGGLNPDNIEAAIRKVSPFAVDVSSGVEAAKGKKDHAKLRQFIERAKKTY</sequence>
<keyword evidence="12" id="KW-1185">Reference proteome</keyword>
<dbReference type="SUPFAM" id="SSF51366">
    <property type="entry name" value="Ribulose-phoshate binding barrel"/>
    <property type="match status" value="1"/>
</dbReference>
<dbReference type="EMBL" id="LNQR01000128">
    <property type="protein sequence ID" value="KWT75940.1"/>
    <property type="molecule type" value="Genomic_DNA"/>
</dbReference>
<gene>
    <name evidence="9 11" type="primary">trpF</name>
    <name evidence="11" type="ORF">ASN18_3180</name>
</gene>
<dbReference type="CDD" id="cd00405">
    <property type="entry name" value="PRAI"/>
    <property type="match status" value="1"/>
</dbReference>
<proteinExistence type="inferred from homology"/>
<keyword evidence="8 9" id="KW-0413">Isomerase</keyword>
<dbReference type="EC" id="5.3.1.24" evidence="3 9"/>
<dbReference type="PANTHER" id="PTHR42894">
    <property type="entry name" value="N-(5'-PHOSPHORIBOSYL)ANTHRANILATE ISOMERASE"/>
    <property type="match status" value="1"/>
</dbReference>
<protein>
    <recommendedName>
        <fullName evidence="4 9">N-(5'-phosphoribosyl)anthranilate isomerase</fullName>
        <shortName evidence="9">PRAI</shortName>
        <ecNumber evidence="3 9">5.3.1.24</ecNumber>
    </recommendedName>
</protein>
<dbReference type="InterPro" id="IPR013785">
    <property type="entry name" value="Aldolase_TIM"/>
</dbReference>
<evidence type="ECO:0000313" key="11">
    <source>
        <dbReference type="EMBL" id="KWT75940.1"/>
    </source>
</evidence>
<dbReference type="InterPro" id="IPR011060">
    <property type="entry name" value="RibuloseP-bd_barrel"/>
</dbReference>
<evidence type="ECO:0000256" key="1">
    <source>
        <dbReference type="ARBA" id="ARBA00001164"/>
    </source>
</evidence>
<accession>A0ABR5SFB7</accession>
<evidence type="ECO:0000256" key="4">
    <source>
        <dbReference type="ARBA" id="ARBA00022272"/>
    </source>
</evidence>
<evidence type="ECO:0000256" key="5">
    <source>
        <dbReference type="ARBA" id="ARBA00022605"/>
    </source>
</evidence>
<evidence type="ECO:0000313" key="12">
    <source>
        <dbReference type="Proteomes" id="UP000060487"/>
    </source>
</evidence>
<dbReference type="PANTHER" id="PTHR42894:SF1">
    <property type="entry name" value="N-(5'-PHOSPHORIBOSYL)ANTHRANILATE ISOMERASE"/>
    <property type="match status" value="1"/>
</dbReference>
<evidence type="ECO:0000259" key="10">
    <source>
        <dbReference type="Pfam" id="PF00697"/>
    </source>
</evidence>
<keyword evidence="7 9" id="KW-0057">Aromatic amino acid biosynthesis</keyword>
<evidence type="ECO:0000256" key="9">
    <source>
        <dbReference type="HAMAP-Rule" id="MF_00135"/>
    </source>
</evidence>
<name>A0ABR5SFB7_9BACT</name>
<evidence type="ECO:0000256" key="2">
    <source>
        <dbReference type="ARBA" id="ARBA00004664"/>
    </source>
</evidence>
<evidence type="ECO:0000256" key="3">
    <source>
        <dbReference type="ARBA" id="ARBA00012572"/>
    </source>
</evidence>
<evidence type="ECO:0000256" key="6">
    <source>
        <dbReference type="ARBA" id="ARBA00022822"/>
    </source>
</evidence>
<feature type="domain" description="N-(5'phosphoribosyl) anthranilate isomerase (PRAI)" evidence="10">
    <location>
        <begin position="4"/>
        <end position="197"/>
    </location>
</feature>
<keyword evidence="6 9" id="KW-0822">Tryptophan biosynthesis</keyword>
<dbReference type="RefSeq" id="WP_085053785.1">
    <property type="nucleotide sequence ID" value="NZ_LNQR01000128.1"/>
</dbReference>
<comment type="similarity">
    <text evidence="9">Belongs to the TrpF family.</text>
</comment>
<evidence type="ECO:0000256" key="7">
    <source>
        <dbReference type="ARBA" id="ARBA00023141"/>
    </source>
</evidence>
<dbReference type="Gene3D" id="3.20.20.70">
    <property type="entry name" value="Aldolase class I"/>
    <property type="match status" value="1"/>
</dbReference>
<organism evidence="11 12">
    <name type="scientific">Candidatus Magnetominusculus xianensis</name>
    <dbReference type="NCBI Taxonomy" id="1748249"/>
    <lineage>
        <taxon>Bacteria</taxon>
        <taxon>Pseudomonadati</taxon>
        <taxon>Nitrospirota</taxon>
        <taxon>Nitrospiria</taxon>
        <taxon>Nitrospirales</taxon>
        <taxon>Nitrospiraceae</taxon>
        <taxon>Candidatus Magnetominusculus</taxon>
    </lineage>
</organism>
<comment type="caution">
    <text evidence="11">The sequence shown here is derived from an EMBL/GenBank/DDBJ whole genome shotgun (WGS) entry which is preliminary data.</text>
</comment>
<dbReference type="Proteomes" id="UP000060487">
    <property type="component" value="Unassembled WGS sequence"/>
</dbReference>
<dbReference type="GO" id="GO:0004640">
    <property type="term" value="F:phosphoribosylanthranilate isomerase activity"/>
    <property type="evidence" value="ECO:0007669"/>
    <property type="project" value="UniProtKB-EC"/>
</dbReference>
<dbReference type="InterPro" id="IPR001240">
    <property type="entry name" value="PRAI_dom"/>
</dbReference>
<dbReference type="HAMAP" id="MF_00135">
    <property type="entry name" value="PRAI"/>
    <property type="match status" value="1"/>
</dbReference>